<gene>
    <name evidence="1" type="ORF">GCM10017786_76060</name>
</gene>
<accession>A0ABQ3JHQ1</accession>
<reference evidence="2" key="1">
    <citation type="journal article" date="2019" name="Int. J. Syst. Evol. Microbiol.">
        <title>The Global Catalogue of Microorganisms (GCM) 10K type strain sequencing project: providing services to taxonomists for standard genome sequencing and annotation.</title>
        <authorList>
            <consortium name="The Broad Institute Genomics Platform"/>
            <consortium name="The Broad Institute Genome Sequencing Center for Infectious Disease"/>
            <person name="Wu L."/>
            <person name="Ma J."/>
        </authorList>
    </citation>
    <scope>NUCLEOTIDE SEQUENCE [LARGE SCALE GENOMIC DNA]</scope>
    <source>
        <strain evidence="2">CGMCC 4.7677</strain>
    </source>
</reference>
<dbReference type="Proteomes" id="UP000605897">
    <property type="component" value="Unassembled WGS sequence"/>
</dbReference>
<organism evidence="1 2">
    <name type="scientific">Amycolatopsis deserti</name>
    <dbReference type="NCBI Taxonomy" id="185696"/>
    <lineage>
        <taxon>Bacteria</taxon>
        <taxon>Bacillati</taxon>
        <taxon>Actinomycetota</taxon>
        <taxon>Actinomycetes</taxon>
        <taxon>Pseudonocardiales</taxon>
        <taxon>Pseudonocardiaceae</taxon>
        <taxon>Amycolatopsis</taxon>
    </lineage>
</organism>
<protein>
    <submittedName>
        <fullName evidence="1">Uncharacterized protein</fullName>
    </submittedName>
</protein>
<comment type="caution">
    <text evidence="1">The sequence shown here is derived from an EMBL/GenBank/DDBJ whole genome shotgun (WGS) entry which is preliminary data.</text>
</comment>
<evidence type="ECO:0000313" key="1">
    <source>
        <dbReference type="EMBL" id="GHF30930.1"/>
    </source>
</evidence>
<dbReference type="EMBL" id="BNAU01000019">
    <property type="protein sequence ID" value="GHF30930.1"/>
    <property type="molecule type" value="Genomic_DNA"/>
</dbReference>
<sequence length="54" mass="5573">MRRGLPMRRALAAAAAIAAIILITALSALGPDPAAPPCEIPGHLRTTVVECEQP</sequence>
<name>A0ABQ3JHQ1_9PSEU</name>
<proteinExistence type="predicted"/>
<keyword evidence="2" id="KW-1185">Reference proteome</keyword>
<evidence type="ECO:0000313" key="2">
    <source>
        <dbReference type="Proteomes" id="UP000605897"/>
    </source>
</evidence>